<organism evidence="1 2">
    <name type="scientific">Desulfosporosinus acidiphilus (strain DSM 22704 / JCM 16185 / SJ4)</name>
    <dbReference type="NCBI Taxonomy" id="646529"/>
    <lineage>
        <taxon>Bacteria</taxon>
        <taxon>Bacillati</taxon>
        <taxon>Bacillota</taxon>
        <taxon>Clostridia</taxon>
        <taxon>Eubacteriales</taxon>
        <taxon>Desulfitobacteriaceae</taxon>
        <taxon>Desulfosporosinus</taxon>
    </lineage>
</organism>
<reference evidence="1 2" key="1">
    <citation type="journal article" date="2012" name="J. Bacteriol.">
        <title>Complete genome sequences of Desulfosporosinus orientis DSM765T, Desulfosporosinus youngiae DSM17734T, Desulfosporosinus meridiei DSM13257T, and Desulfosporosinus acidiphilus DSM22704T.</title>
        <authorList>
            <person name="Pester M."/>
            <person name="Brambilla E."/>
            <person name="Alazard D."/>
            <person name="Rattei T."/>
            <person name="Weinmaier T."/>
            <person name="Han J."/>
            <person name="Lucas S."/>
            <person name="Lapidus A."/>
            <person name="Cheng J.F."/>
            <person name="Goodwin L."/>
            <person name="Pitluck S."/>
            <person name="Peters L."/>
            <person name="Ovchinnikova G."/>
            <person name="Teshima H."/>
            <person name="Detter J.C."/>
            <person name="Han C.S."/>
            <person name="Tapia R."/>
            <person name="Land M.L."/>
            <person name="Hauser L."/>
            <person name="Kyrpides N.C."/>
            <person name="Ivanova N.N."/>
            <person name="Pagani I."/>
            <person name="Huntmann M."/>
            <person name="Wei C.L."/>
            <person name="Davenport K.W."/>
            <person name="Daligault H."/>
            <person name="Chain P.S."/>
            <person name="Chen A."/>
            <person name="Mavromatis K."/>
            <person name="Markowitz V."/>
            <person name="Szeto E."/>
            <person name="Mikhailova N."/>
            <person name="Pati A."/>
            <person name="Wagner M."/>
            <person name="Woyke T."/>
            <person name="Ollivier B."/>
            <person name="Klenk H.P."/>
            <person name="Spring S."/>
            <person name="Loy A."/>
        </authorList>
    </citation>
    <scope>NUCLEOTIDE SEQUENCE [LARGE SCALE GENOMIC DNA]</scope>
    <source>
        <strain evidence="2">DSM 22704 / JCM 16185 / SJ4</strain>
    </source>
</reference>
<accession>I4D4F0</accession>
<dbReference type="OrthoDB" id="9801625at2"/>
<dbReference type="HOGENOM" id="CLU_2492720_0_0_9"/>
<protein>
    <submittedName>
        <fullName evidence="1">Uncharacterized protein</fullName>
    </submittedName>
</protein>
<name>I4D4F0_DESAJ</name>
<evidence type="ECO:0000313" key="2">
    <source>
        <dbReference type="Proteomes" id="UP000002892"/>
    </source>
</evidence>
<dbReference type="RefSeq" id="WP_014826680.1">
    <property type="nucleotide sequence ID" value="NC_018068.1"/>
</dbReference>
<keyword evidence="2" id="KW-1185">Reference proteome</keyword>
<evidence type="ECO:0000313" key="1">
    <source>
        <dbReference type="EMBL" id="AFM40674.1"/>
    </source>
</evidence>
<proteinExistence type="predicted"/>
<sequence length="86" mass="9487">MINRLVISQEVESLLSPLGIKVIYNSFESDLIIYLSGCSSNCAQKYSSVNSPCIIVTSAGVNAIAVEEDKIVTEIITRIKRFYEVV</sequence>
<dbReference type="EMBL" id="CP003639">
    <property type="protein sequence ID" value="AFM40674.1"/>
    <property type="molecule type" value="Genomic_DNA"/>
</dbReference>
<gene>
    <name evidence="1" type="ordered locus">Desaci_1681</name>
</gene>
<dbReference type="AlphaFoldDB" id="I4D4F0"/>
<dbReference type="eggNOG" id="ENOG50347H0">
    <property type="taxonomic scope" value="Bacteria"/>
</dbReference>
<dbReference type="KEGG" id="dai:Desaci_1681"/>
<dbReference type="STRING" id="646529.Desaci_1681"/>
<dbReference type="Proteomes" id="UP000002892">
    <property type="component" value="Chromosome"/>
</dbReference>